<dbReference type="Gene3D" id="3.40.630.30">
    <property type="match status" value="1"/>
</dbReference>
<dbReference type="CDD" id="cd04301">
    <property type="entry name" value="NAT_SF"/>
    <property type="match status" value="1"/>
</dbReference>
<proteinExistence type="predicted"/>
<evidence type="ECO:0000313" key="5">
    <source>
        <dbReference type="Proteomes" id="UP000823521"/>
    </source>
</evidence>
<evidence type="ECO:0000259" key="3">
    <source>
        <dbReference type="PROSITE" id="PS51186"/>
    </source>
</evidence>
<reference evidence="4 5" key="1">
    <citation type="submission" date="2019-12" db="EMBL/GenBank/DDBJ databases">
        <title>Whole genome sequencing of endophytic Actinobacterium Micromonospora sp. MPMI6T.</title>
        <authorList>
            <person name="Evv R."/>
            <person name="Podile A.R."/>
        </authorList>
    </citation>
    <scope>NUCLEOTIDE SEQUENCE [LARGE SCALE GENOMIC DNA]</scope>
    <source>
        <strain evidence="4 5">MPMI6</strain>
    </source>
</reference>
<sequence length="154" mass="16834">MVHELAEYEQAPDECHLTGEQLHAALFGPAPALFGHVAVDATDTPVGFALWFLNFSTWAGVHGIHLEDLYVRPAARGTGAGRQLLATLAAICVERGYQRLEWWMIHWNPAAEFYRAVGAVQMTEWVPYRLSGAALRALAGRAGDGDRPAGRPRG</sequence>
<evidence type="ECO:0000313" key="4">
    <source>
        <dbReference type="EMBL" id="MBO4206584.1"/>
    </source>
</evidence>
<dbReference type="Pfam" id="PF00583">
    <property type="entry name" value="Acetyltransf_1"/>
    <property type="match status" value="1"/>
</dbReference>
<dbReference type="PANTHER" id="PTHR10545:SF29">
    <property type="entry name" value="GH14572P-RELATED"/>
    <property type="match status" value="1"/>
</dbReference>
<name>A0ABS3VQC4_MICEH</name>
<keyword evidence="2" id="KW-0012">Acyltransferase</keyword>
<comment type="caution">
    <text evidence="4">The sequence shown here is derived from an EMBL/GenBank/DDBJ whole genome shotgun (WGS) entry which is preliminary data.</text>
</comment>
<dbReference type="EMBL" id="WVUH01000074">
    <property type="protein sequence ID" value="MBO4206584.1"/>
    <property type="molecule type" value="Genomic_DNA"/>
</dbReference>
<keyword evidence="5" id="KW-1185">Reference proteome</keyword>
<dbReference type="Proteomes" id="UP000823521">
    <property type="component" value="Unassembled WGS sequence"/>
</dbReference>
<dbReference type="InterPro" id="IPR016181">
    <property type="entry name" value="Acyl_CoA_acyltransferase"/>
</dbReference>
<dbReference type="PROSITE" id="PS51186">
    <property type="entry name" value="GNAT"/>
    <property type="match status" value="1"/>
</dbReference>
<keyword evidence="1" id="KW-0808">Transferase</keyword>
<protein>
    <submittedName>
        <fullName evidence="4">GNAT family N-acetyltransferase</fullName>
    </submittedName>
</protein>
<dbReference type="PANTHER" id="PTHR10545">
    <property type="entry name" value="DIAMINE N-ACETYLTRANSFERASE"/>
    <property type="match status" value="1"/>
</dbReference>
<gene>
    <name evidence="4" type="ORF">GSF22_11310</name>
</gene>
<accession>A0ABS3VQC4</accession>
<evidence type="ECO:0000256" key="1">
    <source>
        <dbReference type="ARBA" id="ARBA00022679"/>
    </source>
</evidence>
<dbReference type="SUPFAM" id="SSF55729">
    <property type="entry name" value="Acyl-CoA N-acyltransferases (Nat)"/>
    <property type="match status" value="1"/>
</dbReference>
<evidence type="ECO:0000256" key="2">
    <source>
        <dbReference type="ARBA" id="ARBA00023315"/>
    </source>
</evidence>
<organism evidence="4 5">
    <name type="scientific">Micromonospora echinofusca</name>
    <dbReference type="NCBI Taxonomy" id="47858"/>
    <lineage>
        <taxon>Bacteria</taxon>
        <taxon>Bacillati</taxon>
        <taxon>Actinomycetota</taxon>
        <taxon>Actinomycetes</taxon>
        <taxon>Micromonosporales</taxon>
        <taxon>Micromonosporaceae</taxon>
        <taxon>Micromonospora</taxon>
    </lineage>
</organism>
<dbReference type="InterPro" id="IPR000182">
    <property type="entry name" value="GNAT_dom"/>
</dbReference>
<feature type="domain" description="N-acetyltransferase" evidence="3">
    <location>
        <begin position="1"/>
        <end position="141"/>
    </location>
</feature>
<dbReference type="InterPro" id="IPR051016">
    <property type="entry name" value="Diverse_Substrate_AcTransf"/>
</dbReference>